<evidence type="ECO:0000256" key="2">
    <source>
        <dbReference type="ARBA" id="ARBA00008821"/>
    </source>
</evidence>
<dbReference type="InterPro" id="IPR006043">
    <property type="entry name" value="NCS2"/>
</dbReference>
<feature type="transmembrane region" description="Helical" evidence="7">
    <location>
        <begin position="236"/>
        <end position="255"/>
    </location>
</feature>
<dbReference type="GO" id="GO:0042907">
    <property type="term" value="F:xanthine transmembrane transporter activity"/>
    <property type="evidence" value="ECO:0007669"/>
    <property type="project" value="TreeGrafter"/>
</dbReference>
<organism evidence="8 9">
    <name type="scientific">Methanothrix harundinacea (strain 6Ac)</name>
    <name type="common">Methanosaeta harundinacea</name>
    <dbReference type="NCBI Taxonomy" id="1110509"/>
    <lineage>
        <taxon>Archaea</taxon>
        <taxon>Methanobacteriati</taxon>
        <taxon>Methanobacteriota</taxon>
        <taxon>Stenosarchaea group</taxon>
        <taxon>Methanomicrobia</taxon>
        <taxon>Methanotrichales</taxon>
        <taxon>Methanotrichaceae</taxon>
        <taxon>Methanothrix</taxon>
    </lineage>
</organism>
<proteinExistence type="inferred from homology"/>
<feature type="transmembrane region" description="Helical" evidence="7">
    <location>
        <begin position="55"/>
        <end position="73"/>
    </location>
</feature>
<dbReference type="GeneID" id="12511482"/>
<evidence type="ECO:0000256" key="7">
    <source>
        <dbReference type="SAM" id="Phobius"/>
    </source>
</evidence>
<dbReference type="RefSeq" id="WP_014587832.1">
    <property type="nucleotide sequence ID" value="NC_017527.1"/>
</dbReference>
<name>G7WQM2_METH6</name>
<dbReference type="STRING" id="1110509.Mhar_2304"/>
<feature type="transmembrane region" description="Helical" evidence="7">
    <location>
        <begin position="195"/>
        <end position="216"/>
    </location>
</feature>
<feature type="transmembrane region" description="Helical" evidence="7">
    <location>
        <begin position="325"/>
        <end position="347"/>
    </location>
</feature>
<dbReference type="EMBL" id="CP003117">
    <property type="protein sequence ID" value="AET65656.1"/>
    <property type="molecule type" value="Genomic_DNA"/>
</dbReference>
<feature type="transmembrane region" description="Helical" evidence="7">
    <location>
        <begin position="169"/>
        <end position="188"/>
    </location>
</feature>
<feature type="transmembrane region" description="Helical" evidence="7">
    <location>
        <begin position="20"/>
        <end position="43"/>
    </location>
</feature>
<evidence type="ECO:0000256" key="3">
    <source>
        <dbReference type="ARBA" id="ARBA00022448"/>
    </source>
</evidence>
<evidence type="ECO:0000313" key="8">
    <source>
        <dbReference type="EMBL" id="AET65656.1"/>
    </source>
</evidence>
<dbReference type="PATRIC" id="fig|1110509.7.peg.2551"/>
<dbReference type="HOGENOM" id="CLU_017959_8_3_2"/>
<dbReference type="AlphaFoldDB" id="G7WQM2"/>
<keyword evidence="4 7" id="KW-0812">Transmembrane</keyword>
<feature type="transmembrane region" description="Helical" evidence="7">
    <location>
        <begin position="137"/>
        <end position="157"/>
    </location>
</feature>
<dbReference type="OrthoDB" id="76842at2157"/>
<dbReference type="PANTHER" id="PTHR42810:SF2">
    <property type="entry name" value="PURINE PERMEASE C1399.01C-RELATED"/>
    <property type="match status" value="1"/>
</dbReference>
<gene>
    <name evidence="8" type="ordered locus">Mhar_2304</name>
</gene>
<evidence type="ECO:0000256" key="5">
    <source>
        <dbReference type="ARBA" id="ARBA00022989"/>
    </source>
</evidence>
<keyword evidence="6 7" id="KW-0472">Membrane</keyword>
<feature type="transmembrane region" description="Helical" evidence="7">
    <location>
        <begin position="409"/>
        <end position="432"/>
    </location>
</feature>
<comment type="similarity">
    <text evidence="2">Belongs to the nucleobase:cation symporter-2 (NCS2) (TC 2.A.40) family.</text>
</comment>
<feature type="transmembrane region" description="Helical" evidence="7">
    <location>
        <begin position="353"/>
        <end position="372"/>
    </location>
</feature>
<dbReference type="Pfam" id="PF00860">
    <property type="entry name" value="Xan_ur_permease"/>
    <property type="match status" value="1"/>
</dbReference>
<dbReference type="PANTHER" id="PTHR42810">
    <property type="entry name" value="PURINE PERMEASE C1399.01C-RELATED"/>
    <property type="match status" value="1"/>
</dbReference>
<evidence type="ECO:0000256" key="4">
    <source>
        <dbReference type="ARBA" id="ARBA00022692"/>
    </source>
</evidence>
<evidence type="ECO:0000256" key="1">
    <source>
        <dbReference type="ARBA" id="ARBA00004141"/>
    </source>
</evidence>
<evidence type="ECO:0000256" key="6">
    <source>
        <dbReference type="ARBA" id="ARBA00023136"/>
    </source>
</evidence>
<comment type="subcellular location">
    <subcellularLocation>
        <location evidence="1">Membrane</location>
        <topology evidence="1">Multi-pass membrane protein</topology>
    </subcellularLocation>
</comment>
<reference evidence="8 9" key="1">
    <citation type="journal article" date="2012" name="PLoS ONE">
        <title>The genome characteristics and predicted function of methyl-group oxidation pathway in the obligate aceticlastic methanogens, Methanosaeta spp.</title>
        <authorList>
            <person name="Zhu J."/>
            <person name="Zheng H."/>
            <person name="Ai G."/>
            <person name="Zhang G."/>
            <person name="Liu D."/>
            <person name="Liu X."/>
            <person name="Dong X."/>
        </authorList>
    </citation>
    <scope>NUCLEOTIDE SEQUENCE [LARGE SCALE GENOMIC DNA]</scope>
    <source>
        <strain evidence="8 9">6Ac</strain>
    </source>
</reference>
<keyword evidence="5 7" id="KW-1133">Transmembrane helix</keyword>
<sequence>MAKRPPNLTYAVDDDPPLPATLLLGLQHVFLIAISLIFPVVIVRSIGGSPEEAEFMVSMSMLAAGVGTVLHALNRRGVGSGYLCPALCGPSFLSASLLAANVGGLHLLFGMTAVAGSFEVLLSRFLHRLRVLFPPEVTGLVVAMVGISVIPTALANFMGRGGADAATEIPELAVALLTLGTMVGISVWSRGRLRLYSVLVGMAMGYLASIHLGILTADHLDLFAEAPLAAVPHLDYFGWSFDVALLLPFMVAITCSSLKTIGDITTCQKINDADWKRTDMKNVSQGILADGLSAVFGGLVGTMGQSTSSSNIGLSIGTGATSRRIAFAIGGILVLLAFLPKLAMVFVVMPEPVMGATLIYSVSFMIVAGFQIIMSRMLDARRTFLVGIPLIMGLSVDALPGLYDGVPPILAPVFSSSLSLAAVLVVLLNLLFRIGISKRVRLVLRPGVDDADSIFNFLERQGSAWGARREVIYRAISATNELFEAVGSAGLAEGDIDLEVSFDEFNLDVVARYRGEPPVLPSRRPDVVDLLGEGPSASLAAFMVTRYANSVRVDTRDGACRVRLHFDH</sequence>
<dbReference type="GO" id="GO:0005886">
    <property type="term" value="C:plasma membrane"/>
    <property type="evidence" value="ECO:0007669"/>
    <property type="project" value="TreeGrafter"/>
</dbReference>
<protein>
    <submittedName>
        <fullName evidence="8">Xanthine/uracil permease</fullName>
    </submittedName>
</protein>
<feature type="transmembrane region" description="Helical" evidence="7">
    <location>
        <begin position="384"/>
        <end position="403"/>
    </location>
</feature>
<evidence type="ECO:0000313" key="9">
    <source>
        <dbReference type="Proteomes" id="UP000005877"/>
    </source>
</evidence>
<dbReference type="Proteomes" id="UP000005877">
    <property type="component" value="Chromosome"/>
</dbReference>
<dbReference type="NCBIfam" id="NF037981">
    <property type="entry name" value="NCS2_1"/>
    <property type="match status" value="1"/>
</dbReference>
<feature type="transmembrane region" description="Helical" evidence="7">
    <location>
        <begin position="93"/>
        <end position="116"/>
    </location>
</feature>
<keyword evidence="3" id="KW-0813">Transport</keyword>
<accession>G7WQM2</accession>
<dbReference type="KEGG" id="mhi:Mhar_2304"/>
<keyword evidence="9" id="KW-1185">Reference proteome</keyword>